<comment type="caution">
    <text evidence="2">The sequence shown here is derived from an EMBL/GenBank/DDBJ whole genome shotgun (WGS) entry which is preliminary data.</text>
</comment>
<gene>
    <name evidence="2" type="ORF">D4764_0092660</name>
</gene>
<reference evidence="2 3" key="1">
    <citation type="submission" date="2019-04" db="EMBL/GenBank/DDBJ databases">
        <title>Chromosome genome assembly for Takifugu flavidus.</title>
        <authorList>
            <person name="Xiao S."/>
        </authorList>
    </citation>
    <scope>NUCLEOTIDE SEQUENCE [LARGE SCALE GENOMIC DNA]</scope>
    <source>
        <strain evidence="2">HTHZ2018</strain>
        <tissue evidence="2">Muscle</tissue>
    </source>
</reference>
<protein>
    <submittedName>
        <fullName evidence="2">Uncharacterized protein</fullName>
    </submittedName>
</protein>
<evidence type="ECO:0000256" key="1">
    <source>
        <dbReference type="SAM" id="MobiDB-lite"/>
    </source>
</evidence>
<sequence length="118" mass="13061">MIGVPLQTTYIRFDRSLLISVALSRKEAPAGTLTRAAASGQGEGAPSSRQRQEVPDTVRKKVAFRADSDCFLFITKLLPQQSHISFSKPRLQCHRLQDLMAKVRAMLASSKTFQPQSS</sequence>
<name>A0A5C6MFH2_9TELE</name>
<evidence type="ECO:0000313" key="3">
    <source>
        <dbReference type="Proteomes" id="UP000324091"/>
    </source>
</evidence>
<accession>A0A5C6MFH2</accession>
<dbReference type="Proteomes" id="UP000324091">
    <property type="component" value="Unassembled WGS sequence"/>
</dbReference>
<keyword evidence="3" id="KW-1185">Reference proteome</keyword>
<proteinExistence type="predicted"/>
<organism evidence="2 3">
    <name type="scientific">Takifugu flavidus</name>
    <name type="common">sansaifugu</name>
    <dbReference type="NCBI Taxonomy" id="433684"/>
    <lineage>
        <taxon>Eukaryota</taxon>
        <taxon>Metazoa</taxon>
        <taxon>Chordata</taxon>
        <taxon>Craniata</taxon>
        <taxon>Vertebrata</taxon>
        <taxon>Euteleostomi</taxon>
        <taxon>Actinopterygii</taxon>
        <taxon>Neopterygii</taxon>
        <taxon>Teleostei</taxon>
        <taxon>Neoteleostei</taxon>
        <taxon>Acanthomorphata</taxon>
        <taxon>Eupercaria</taxon>
        <taxon>Tetraodontiformes</taxon>
        <taxon>Tetradontoidea</taxon>
        <taxon>Tetraodontidae</taxon>
        <taxon>Takifugu</taxon>
    </lineage>
</organism>
<feature type="region of interest" description="Disordered" evidence="1">
    <location>
        <begin position="27"/>
        <end position="56"/>
    </location>
</feature>
<dbReference type="EMBL" id="RHFK02000678">
    <property type="protein sequence ID" value="TWW53469.1"/>
    <property type="molecule type" value="Genomic_DNA"/>
</dbReference>
<evidence type="ECO:0000313" key="2">
    <source>
        <dbReference type="EMBL" id="TWW53469.1"/>
    </source>
</evidence>
<dbReference type="AlphaFoldDB" id="A0A5C6MFH2"/>